<dbReference type="Pfam" id="PF12802">
    <property type="entry name" value="MarR_2"/>
    <property type="match status" value="1"/>
</dbReference>
<evidence type="ECO:0000256" key="1">
    <source>
        <dbReference type="ARBA" id="ARBA00023015"/>
    </source>
</evidence>
<dbReference type="PANTHER" id="PTHR42756">
    <property type="entry name" value="TRANSCRIPTIONAL REGULATOR, MARR"/>
    <property type="match status" value="1"/>
</dbReference>
<keyword evidence="6" id="KW-1185">Reference proteome</keyword>
<reference evidence="6" key="1">
    <citation type="submission" date="2016-10" db="EMBL/GenBank/DDBJ databases">
        <authorList>
            <person name="Varghese N."/>
            <person name="Submissions S."/>
        </authorList>
    </citation>
    <scope>NUCLEOTIDE SEQUENCE [LARGE SCALE GENOMIC DNA]</scope>
    <source>
        <strain evidence="6">DSM 26471</strain>
    </source>
</reference>
<organism evidence="5 6">
    <name type="scientific">Celeribacter neptunius</name>
    <dbReference type="NCBI Taxonomy" id="588602"/>
    <lineage>
        <taxon>Bacteria</taxon>
        <taxon>Pseudomonadati</taxon>
        <taxon>Pseudomonadota</taxon>
        <taxon>Alphaproteobacteria</taxon>
        <taxon>Rhodobacterales</taxon>
        <taxon>Roseobacteraceae</taxon>
        <taxon>Celeribacter</taxon>
    </lineage>
</organism>
<evidence type="ECO:0000259" key="4">
    <source>
        <dbReference type="PROSITE" id="PS50995"/>
    </source>
</evidence>
<dbReference type="PRINTS" id="PR00598">
    <property type="entry name" value="HTHMARR"/>
</dbReference>
<dbReference type="AlphaFoldDB" id="A0A1I3LV24"/>
<evidence type="ECO:0000313" key="6">
    <source>
        <dbReference type="Proteomes" id="UP000199630"/>
    </source>
</evidence>
<dbReference type="SUPFAM" id="SSF46785">
    <property type="entry name" value="Winged helix' DNA-binding domain"/>
    <property type="match status" value="1"/>
</dbReference>
<evidence type="ECO:0000313" key="5">
    <source>
        <dbReference type="EMBL" id="SFI88523.1"/>
    </source>
</evidence>
<dbReference type="GO" id="GO:0003700">
    <property type="term" value="F:DNA-binding transcription factor activity"/>
    <property type="evidence" value="ECO:0007669"/>
    <property type="project" value="InterPro"/>
</dbReference>
<dbReference type="RefSeq" id="WP_090058758.1">
    <property type="nucleotide sequence ID" value="NZ_FORH01000001.1"/>
</dbReference>
<dbReference type="SMART" id="SM00347">
    <property type="entry name" value="HTH_MARR"/>
    <property type="match status" value="1"/>
</dbReference>
<name>A0A1I3LV24_9RHOB</name>
<dbReference type="GO" id="GO:0003677">
    <property type="term" value="F:DNA binding"/>
    <property type="evidence" value="ECO:0007669"/>
    <property type="project" value="UniProtKB-KW"/>
</dbReference>
<accession>A0A1I3LV24</accession>
<dbReference type="OrthoDB" id="32523at2"/>
<dbReference type="PANTHER" id="PTHR42756:SF1">
    <property type="entry name" value="TRANSCRIPTIONAL REPRESSOR OF EMRAB OPERON"/>
    <property type="match status" value="1"/>
</dbReference>
<dbReference type="Proteomes" id="UP000199630">
    <property type="component" value="Unassembled WGS sequence"/>
</dbReference>
<dbReference type="STRING" id="588602.SAMN04487991_1150"/>
<keyword evidence="1" id="KW-0805">Transcription regulation</keyword>
<dbReference type="InterPro" id="IPR036390">
    <property type="entry name" value="WH_DNA-bd_sf"/>
</dbReference>
<feature type="domain" description="HTH marR-type" evidence="4">
    <location>
        <begin position="31"/>
        <end position="166"/>
    </location>
</feature>
<dbReference type="Gene3D" id="1.10.10.10">
    <property type="entry name" value="Winged helix-like DNA-binding domain superfamily/Winged helix DNA-binding domain"/>
    <property type="match status" value="1"/>
</dbReference>
<proteinExistence type="predicted"/>
<dbReference type="InterPro" id="IPR000835">
    <property type="entry name" value="HTH_MarR-typ"/>
</dbReference>
<evidence type="ECO:0000256" key="2">
    <source>
        <dbReference type="ARBA" id="ARBA00023125"/>
    </source>
</evidence>
<evidence type="ECO:0000256" key="3">
    <source>
        <dbReference type="ARBA" id="ARBA00023163"/>
    </source>
</evidence>
<keyword evidence="2 5" id="KW-0238">DNA-binding</keyword>
<dbReference type="InterPro" id="IPR036388">
    <property type="entry name" value="WH-like_DNA-bd_sf"/>
</dbReference>
<gene>
    <name evidence="5" type="ORF">SAMN04487991_1150</name>
</gene>
<protein>
    <submittedName>
        <fullName evidence="5">DNA-binding transcriptional regulator, MarR family</fullName>
    </submittedName>
</protein>
<sequence>MDAQNSTDQGLSLDEIRAQWASERPDLDTAPMGLIGRMGRVARLLSREMDATFARHGLNAASFDLLATLRRAGPPHALTAGELMARMMITSGTVTNRINRLETQGLVARRSDKEDARRAIVGLTETGFALIDRAVEDHVATQKRLTELLSGEEFAQLDGLLESWLGRLSEAGKDG</sequence>
<dbReference type="PROSITE" id="PS50995">
    <property type="entry name" value="HTH_MARR_2"/>
    <property type="match status" value="1"/>
</dbReference>
<dbReference type="EMBL" id="FORH01000001">
    <property type="protein sequence ID" value="SFI88523.1"/>
    <property type="molecule type" value="Genomic_DNA"/>
</dbReference>
<keyword evidence="3" id="KW-0804">Transcription</keyword>